<gene>
    <name evidence="1" type="ORF">FA95DRAFT_1630858</name>
</gene>
<keyword evidence="2" id="KW-1185">Reference proteome</keyword>
<sequence>MRKILGAGAKIWVQRAERALSLDGDTDGRDRRRGEREFAGGPALPDFPRRAVTVPRRSTYADTPYRKTAFHRRMHTRRTPLLLPDLSTQDELKAHVATSSQPFSCQDLRSGRTYHLLIRKYMNRTLTLGPAKLIEVLSHCPRVTSLSPCSRSAGPLDQFRSYLSRFIPAISTRHVTTLTTVPMPTRLLGRFLLHTPCRSRVEQGLPYLVGTGDGCCVLCALIGAPLPAAVRKQARRRPRVSACTNEDEAPASQPPSVLGVDPVGLQQAHQGVHIVGRLCVTSRWAHRRRHRPNCSKAFSDGTLSVFVDMSTYRIGKARAARSVVVCGRCLQADVPCRAGAGAEHVSSQRGALWRGPGAAVRMRRAIAVSSGCWYGRCARAIQAAGSGYHVDFLV</sequence>
<organism evidence="1 2">
    <name type="scientific">Auriscalpium vulgare</name>
    <dbReference type="NCBI Taxonomy" id="40419"/>
    <lineage>
        <taxon>Eukaryota</taxon>
        <taxon>Fungi</taxon>
        <taxon>Dikarya</taxon>
        <taxon>Basidiomycota</taxon>
        <taxon>Agaricomycotina</taxon>
        <taxon>Agaricomycetes</taxon>
        <taxon>Russulales</taxon>
        <taxon>Auriscalpiaceae</taxon>
        <taxon>Auriscalpium</taxon>
    </lineage>
</organism>
<accession>A0ACB8RGL9</accession>
<name>A0ACB8RGL9_9AGAM</name>
<dbReference type="EMBL" id="MU276025">
    <property type="protein sequence ID" value="KAI0043279.1"/>
    <property type="molecule type" value="Genomic_DNA"/>
</dbReference>
<dbReference type="Proteomes" id="UP000814033">
    <property type="component" value="Unassembled WGS sequence"/>
</dbReference>
<reference evidence="1" key="2">
    <citation type="journal article" date="2022" name="New Phytol.">
        <title>Evolutionary transition to the ectomycorrhizal habit in the genomes of a hyperdiverse lineage of mushroom-forming fungi.</title>
        <authorList>
            <person name="Looney B."/>
            <person name="Miyauchi S."/>
            <person name="Morin E."/>
            <person name="Drula E."/>
            <person name="Courty P.E."/>
            <person name="Kohler A."/>
            <person name="Kuo A."/>
            <person name="LaButti K."/>
            <person name="Pangilinan J."/>
            <person name="Lipzen A."/>
            <person name="Riley R."/>
            <person name="Andreopoulos W."/>
            <person name="He G."/>
            <person name="Johnson J."/>
            <person name="Nolan M."/>
            <person name="Tritt A."/>
            <person name="Barry K.W."/>
            <person name="Grigoriev I.V."/>
            <person name="Nagy L.G."/>
            <person name="Hibbett D."/>
            <person name="Henrissat B."/>
            <person name="Matheny P.B."/>
            <person name="Labbe J."/>
            <person name="Martin F.M."/>
        </authorList>
    </citation>
    <scope>NUCLEOTIDE SEQUENCE</scope>
    <source>
        <strain evidence="1">FP105234-sp</strain>
    </source>
</reference>
<protein>
    <submittedName>
        <fullName evidence="1">Uncharacterized protein</fullName>
    </submittedName>
</protein>
<reference evidence="1" key="1">
    <citation type="submission" date="2021-02" db="EMBL/GenBank/DDBJ databases">
        <authorList>
            <consortium name="DOE Joint Genome Institute"/>
            <person name="Ahrendt S."/>
            <person name="Looney B.P."/>
            <person name="Miyauchi S."/>
            <person name="Morin E."/>
            <person name="Drula E."/>
            <person name="Courty P.E."/>
            <person name="Chicoki N."/>
            <person name="Fauchery L."/>
            <person name="Kohler A."/>
            <person name="Kuo A."/>
            <person name="Labutti K."/>
            <person name="Pangilinan J."/>
            <person name="Lipzen A."/>
            <person name="Riley R."/>
            <person name="Andreopoulos W."/>
            <person name="He G."/>
            <person name="Johnson J."/>
            <person name="Barry K.W."/>
            <person name="Grigoriev I.V."/>
            <person name="Nagy L."/>
            <person name="Hibbett D."/>
            <person name="Henrissat B."/>
            <person name="Matheny P.B."/>
            <person name="Labbe J."/>
            <person name="Martin F."/>
        </authorList>
    </citation>
    <scope>NUCLEOTIDE SEQUENCE</scope>
    <source>
        <strain evidence="1">FP105234-sp</strain>
    </source>
</reference>
<comment type="caution">
    <text evidence="1">The sequence shown here is derived from an EMBL/GenBank/DDBJ whole genome shotgun (WGS) entry which is preliminary data.</text>
</comment>
<evidence type="ECO:0000313" key="1">
    <source>
        <dbReference type="EMBL" id="KAI0043279.1"/>
    </source>
</evidence>
<evidence type="ECO:0000313" key="2">
    <source>
        <dbReference type="Proteomes" id="UP000814033"/>
    </source>
</evidence>
<proteinExistence type="predicted"/>